<feature type="compositionally biased region" description="Polar residues" evidence="1">
    <location>
        <begin position="18"/>
        <end position="28"/>
    </location>
</feature>
<dbReference type="InterPro" id="IPR017438">
    <property type="entry name" value="ATP-NAD_kinase_N"/>
</dbReference>
<dbReference type="InterPro" id="IPR050187">
    <property type="entry name" value="Lipid_Phosphate_FormReg"/>
</dbReference>
<evidence type="ECO:0000313" key="3">
    <source>
        <dbReference type="EMBL" id="RNA15733.1"/>
    </source>
</evidence>
<comment type="caution">
    <text evidence="3">The sequence shown here is derived from an EMBL/GenBank/DDBJ whole genome shotgun (WGS) entry which is preliminary data.</text>
</comment>
<dbReference type="PANTHER" id="PTHR12358:SF26">
    <property type="entry name" value="CERAMIDE KINASE-LIKE PROTEIN"/>
    <property type="match status" value="1"/>
</dbReference>
<dbReference type="InterPro" id="IPR045363">
    <property type="entry name" value="CERK_C"/>
</dbReference>
<dbReference type="Gene3D" id="2.60.200.40">
    <property type="match status" value="1"/>
</dbReference>
<dbReference type="PANTHER" id="PTHR12358">
    <property type="entry name" value="SPHINGOSINE KINASE"/>
    <property type="match status" value="1"/>
</dbReference>
<dbReference type="EMBL" id="REGN01004896">
    <property type="protein sequence ID" value="RNA15733.1"/>
    <property type="molecule type" value="Genomic_DNA"/>
</dbReference>
<dbReference type="STRING" id="10195.A0A3M7QWT1"/>
<feature type="region of interest" description="Disordered" evidence="1">
    <location>
        <begin position="18"/>
        <end position="55"/>
    </location>
</feature>
<dbReference type="GO" id="GO:0006672">
    <property type="term" value="P:ceramide metabolic process"/>
    <property type="evidence" value="ECO:0007669"/>
    <property type="project" value="TreeGrafter"/>
</dbReference>
<feature type="domain" description="DAGKc" evidence="2">
    <location>
        <begin position="185"/>
        <end position="335"/>
    </location>
</feature>
<dbReference type="Pfam" id="PF19280">
    <property type="entry name" value="CERK_C"/>
    <property type="match status" value="1"/>
</dbReference>
<evidence type="ECO:0000256" key="1">
    <source>
        <dbReference type="SAM" id="MobiDB-lite"/>
    </source>
</evidence>
<dbReference type="SUPFAM" id="SSF111331">
    <property type="entry name" value="NAD kinase/diacylglycerol kinase-like"/>
    <property type="match status" value="1"/>
</dbReference>
<keyword evidence="3" id="KW-0808">Transferase</keyword>
<dbReference type="InterPro" id="IPR016064">
    <property type="entry name" value="NAD/diacylglycerol_kinase_sf"/>
</dbReference>
<dbReference type="PROSITE" id="PS50146">
    <property type="entry name" value="DAGK"/>
    <property type="match status" value="1"/>
</dbReference>
<gene>
    <name evidence="3" type="ORF">BpHYR1_039355</name>
</gene>
<keyword evidence="4" id="KW-1185">Reference proteome</keyword>
<dbReference type="Pfam" id="PF00781">
    <property type="entry name" value="DAGK_cat"/>
    <property type="match status" value="1"/>
</dbReference>
<keyword evidence="3" id="KW-0418">Kinase</keyword>
<reference evidence="3 4" key="1">
    <citation type="journal article" date="2018" name="Sci. Rep.">
        <title>Genomic signatures of local adaptation to the degree of environmental predictability in rotifers.</title>
        <authorList>
            <person name="Franch-Gras L."/>
            <person name="Hahn C."/>
            <person name="Garcia-Roger E.M."/>
            <person name="Carmona M.J."/>
            <person name="Serra M."/>
            <person name="Gomez A."/>
        </authorList>
    </citation>
    <scope>NUCLEOTIDE SEQUENCE [LARGE SCALE GENOMIC DNA]</scope>
    <source>
        <strain evidence="3">HYR1</strain>
    </source>
</reference>
<name>A0A3M7QWT1_BRAPC</name>
<dbReference type="GO" id="GO:0001729">
    <property type="term" value="F:ceramide kinase activity"/>
    <property type="evidence" value="ECO:0007669"/>
    <property type="project" value="TreeGrafter"/>
</dbReference>
<dbReference type="Gene3D" id="3.40.50.10330">
    <property type="entry name" value="Probable inorganic polyphosphate/atp-NAD kinase, domain 1"/>
    <property type="match status" value="1"/>
</dbReference>
<sequence length="687" mass="78956">MDEERKIKERSNLFIVSNRASGLQNTPNSHRRMASIKPPLPKDPQTPRVRSSNMFTSRSCDSSFFEPVEKEILLRGIFNHENQTVDVELTDEMIRWKSVKKKQFLNMIYFEKFYSIEPYIAKNNLRKSINSSDQNNFYSEGFLLHMFEKIRPNTYKTSMLRFEHPHHDTNMQWITEVTKRIPALRNRRKVLVLLNPYCGTKTARSVFNFQVSIYLANAKIEWDLVEFHDQFPLRDAIIQNSVCFEDYYGILLMGGDGSVSNFVNLMLELISKREKTTTLSELKEAIVTPLCIIPIGSTNMLASSLYGTNDICTPLMHLICGNTIRIDLTSTYTDTDKLHSFGFGYACGMGTTLARYLKRYSKLGPNKVQSAITRALAKQRHRPVEVEIKYLKNRLTQPDDENLCTRNCKICMNEVKNLNASKTIDMVQEFDSIANSIEEIEQNLSSTINYRKCDYEDWEIIRGSFIHIAFLTNSTQWNISSGGGLSKYAHLSDGCIDLVLIDQVSRKDLYRFIKRHANFKNQLSLPFVKSIRIKEAKIKILNAEVSVNLENSFFLTTSDKKENMNYDSDNSEPDLEANVQQPAISRVGSFKQNRGLAGQNVFFIKNKNGLDVSQSVQVADRSQTGLKKSPSFVNLFKNKKKNSEMLDDTVKRSRKSSLNGEEAISAKCASMWNCDWNLHNIREMHIK</sequence>
<evidence type="ECO:0000259" key="2">
    <source>
        <dbReference type="PROSITE" id="PS50146"/>
    </source>
</evidence>
<dbReference type="GO" id="GO:0016020">
    <property type="term" value="C:membrane"/>
    <property type="evidence" value="ECO:0007669"/>
    <property type="project" value="GOC"/>
</dbReference>
<dbReference type="OrthoDB" id="530923at2759"/>
<dbReference type="Proteomes" id="UP000276133">
    <property type="component" value="Unassembled WGS sequence"/>
</dbReference>
<accession>A0A3M7QWT1</accession>
<dbReference type="AlphaFoldDB" id="A0A3M7QWT1"/>
<organism evidence="3 4">
    <name type="scientific">Brachionus plicatilis</name>
    <name type="common">Marine rotifer</name>
    <name type="synonym">Brachionus muelleri</name>
    <dbReference type="NCBI Taxonomy" id="10195"/>
    <lineage>
        <taxon>Eukaryota</taxon>
        <taxon>Metazoa</taxon>
        <taxon>Spiralia</taxon>
        <taxon>Gnathifera</taxon>
        <taxon>Rotifera</taxon>
        <taxon>Eurotatoria</taxon>
        <taxon>Monogononta</taxon>
        <taxon>Pseudotrocha</taxon>
        <taxon>Ploima</taxon>
        <taxon>Brachionidae</taxon>
        <taxon>Brachionus</taxon>
    </lineage>
</organism>
<dbReference type="InterPro" id="IPR001206">
    <property type="entry name" value="Diacylglycerol_kinase_cat_dom"/>
</dbReference>
<evidence type="ECO:0000313" key="4">
    <source>
        <dbReference type="Proteomes" id="UP000276133"/>
    </source>
</evidence>
<proteinExistence type="predicted"/>
<protein>
    <submittedName>
        <fullName evidence="3">Ceramide kinase</fullName>
    </submittedName>
</protein>